<dbReference type="InterPro" id="IPR050267">
    <property type="entry name" value="Anti-sigma-factor_SerPK"/>
</dbReference>
<keyword evidence="1" id="KW-0723">Serine/threonine-protein kinase</keyword>
<keyword evidence="4" id="KW-0808">Transferase</keyword>
<dbReference type="GO" id="GO:0004674">
    <property type="term" value="F:protein serine/threonine kinase activity"/>
    <property type="evidence" value="ECO:0007669"/>
    <property type="project" value="UniProtKB-KW"/>
</dbReference>
<dbReference type="Proteomes" id="UP000256388">
    <property type="component" value="Unassembled WGS sequence"/>
</dbReference>
<sequence length="147" mass="16587">MRSIAFPGRFSSLSEIREFFARAAEEAALDEKSICEVELAVDEAASNIIDHAYEGEGKGDIECSCEIEPGRLEVIMRDHGKAFNPEKVKAPNTRNNPRRRKQRGLGLHFMKSLMDSVEFSFSSKNGNELRMVKIGKVLTDQEHTQQE</sequence>
<name>A0A347ZNA1_9CHLR</name>
<dbReference type="Gene3D" id="3.30.565.10">
    <property type="entry name" value="Histidine kinase-like ATPase, C-terminal domain"/>
    <property type="match status" value="1"/>
</dbReference>
<feature type="region of interest" description="Disordered" evidence="2">
    <location>
        <begin position="83"/>
        <end position="104"/>
    </location>
</feature>
<dbReference type="OrthoDB" id="163538at2"/>
<dbReference type="Pfam" id="PF13581">
    <property type="entry name" value="HATPase_c_2"/>
    <property type="match status" value="1"/>
</dbReference>
<evidence type="ECO:0000256" key="1">
    <source>
        <dbReference type="ARBA" id="ARBA00022527"/>
    </source>
</evidence>
<dbReference type="InterPro" id="IPR036890">
    <property type="entry name" value="HATPase_C_sf"/>
</dbReference>
<organism evidence="4 5">
    <name type="scientific">Pelolinea submarina</name>
    <dbReference type="NCBI Taxonomy" id="913107"/>
    <lineage>
        <taxon>Bacteria</taxon>
        <taxon>Bacillati</taxon>
        <taxon>Chloroflexota</taxon>
        <taxon>Anaerolineae</taxon>
        <taxon>Anaerolineales</taxon>
        <taxon>Anaerolineaceae</taxon>
        <taxon>Pelolinea</taxon>
    </lineage>
</organism>
<dbReference type="EMBL" id="QUMS01000005">
    <property type="protein sequence ID" value="REG05560.1"/>
    <property type="molecule type" value="Genomic_DNA"/>
</dbReference>
<feature type="domain" description="Histidine kinase/HSP90-like ATPase" evidence="3">
    <location>
        <begin position="8"/>
        <end position="133"/>
    </location>
</feature>
<gene>
    <name evidence="4" type="ORF">DFR64_2969</name>
</gene>
<evidence type="ECO:0000256" key="2">
    <source>
        <dbReference type="SAM" id="MobiDB-lite"/>
    </source>
</evidence>
<accession>A0A347ZNA1</accession>
<dbReference type="RefSeq" id="WP_116226217.1">
    <property type="nucleotide sequence ID" value="NZ_AP018437.1"/>
</dbReference>
<dbReference type="CDD" id="cd16936">
    <property type="entry name" value="HATPase_RsbW-like"/>
    <property type="match status" value="1"/>
</dbReference>
<evidence type="ECO:0000313" key="4">
    <source>
        <dbReference type="EMBL" id="REG05560.1"/>
    </source>
</evidence>
<proteinExistence type="predicted"/>
<evidence type="ECO:0000259" key="3">
    <source>
        <dbReference type="Pfam" id="PF13581"/>
    </source>
</evidence>
<dbReference type="AlphaFoldDB" id="A0A347ZNA1"/>
<dbReference type="SUPFAM" id="SSF55874">
    <property type="entry name" value="ATPase domain of HSP90 chaperone/DNA topoisomerase II/histidine kinase"/>
    <property type="match status" value="1"/>
</dbReference>
<keyword evidence="5" id="KW-1185">Reference proteome</keyword>
<comment type="caution">
    <text evidence="4">The sequence shown here is derived from an EMBL/GenBank/DDBJ whole genome shotgun (WGS) entry which is preliminary data.</text>
</comment>
<keyword evidence="4" id="KW-0418">Kinase</keyword>
<dbReference type="PANTHER" id="PTHR35526">
    <property type="entry name" value="ANTI-SIGMA-F FACTOR RSBW-RELATED"/>
    <property type="match status" value="1"/>
</dbReference>
<reference evidence="4 5" key="1">
    <citation type="submission" date="2018-08" db="EMBL/GenBank/DDBJ databases">
        <title>Genomic Encyclopedia of Type Strains, Phase IV (KMG-IV): sequencing the most valuable type-strain genomes for metagenomic binning, comparative biology and taxonomic classification.</title>
        <authorList>
            <person name="Goeker M."/>
        </authorList>
    </citation>
    <scope>NUCLEOTIDE SEQUENCE [LARGE SCALE GENOMIC DNA]</scope>
    <source>
        <strain evidence="4 5">DSM 23923</strain>
    </source>
</reference>
<evidence type="ECO:0000313" key="5">
    <source>
        <dbReference type="Proteomes" id="UP000256388"/>
    </source>
</evidence>
<dbReference type="InterPro" id="IPR003594">
    <property type="entry name" value="HATPase_dom"/>
</dbReference>
<protein>
    <submittedName>
        <fullName evidence="4">Serine/threonine-protein kinase RsbW</fullName>
    </submittedName>
</protein>